<dbReference type="STRING" id="331113.SNE_A13010"/>
<dbReference type="KEGG" id="sng:SNE_A13010"/>
<dbReference type="Proteomes" id="UP000000496">
    <property type="component" value="Chromosome gsn.131"/>
</dbReference>
<gene>
    <name evidence="1" type="ordered locus">SNE_A13010</name>
</gene>
<dbReference type="AlphaFoldDB" id="F8L8N5"/>
<dbReference type="EMBL" id="FR872582">
    <property type="protein sequence ID" value="CCB89178.1"/>
    <property type="molecule type" value="Genomic_DNA"/>
</dbReference>
<reference key="1">
    <citation type="journal article" date="2011" name="Mol. Biol. Evol.">
        <title>Unity in variety -- the pan-genome of the Chlamydiae.</title>
        <authorList>
            <person name="Collingro A."/>
            <person name="Tischler P."/>
            <person name="Weinmaier T."/>
            <person name="Penz T."/>
            <person name="Heinz E."/>
            <person name="Brunham R.C."/>
            <person name="Read T.D."/>
            <person name="Bavoil P.M."/>
            <person name="Sachse K."/>
            <person name="Kahane S."/>
            <person name="Friedman M.G."/>
            <person name="Rattei T."/>
            <person name="Myers G.S.A."/>
            <person name="Horn M."/>
        </authorList>
    </citation>
    <scope>NUCLEOTIDE SEQUENCE</scope>
    <source>
        <strain>Z</strain>
    </source>
</reference>
<evidence type="ECO:0000313" key="1">
    <source>
        <dbReference type="EMBL" id="CCB89178.1"/>
    </source>
</evidence>
<protein>
    <submittedName>
        <fullName evidence="1">Uncharacterized protein</fullName>
    </submittedName>
</protein>
<sequence>MSDHMTNLKSISSTHLKEMSCFGLSGGLLSTLIEGATKTRESVVQVLALGVLNQFAFHVTSHLMQGQYQTSWSRLVMGFVTVGLSASVFASLLSVDSLLTGYAIGIAHLFFHSYFFPSFPNIRYSSASVSLDHSNNQAHNKIETNRAFFLPDADDLTARPGSLCYRDSRFIFLHGHLNLSFIYGLMRVIDLKPNEGTLERNGQNCLLAFCHQEENLVRQDGTVSTARKKPISECDYLVSETMVSDENRKARALFMDLIKGLYDKNHAFPKKLFIPYSEAGYHAAGLVVEFKDSEIDVTGFDSMGGTTMIRKAAEELKAVLKVVVPTCRVKTVVTEKNQNNNLCCGFHAVHNIFRAARFEGSIFNAVQESNRKGLFSECFPYVDPKELYDNMNAFRRIAIETLQEFLQDNPGMILVKGKPYDVDLSHDPRSW</sequence>
<dbReference type="HOGENOM" id="CLU_635991_0_0_0"/>
<accession>F8L8N5</accession>
<name>F8L8N5_SIMNZ</name>
<organism evidence="1 2">
    <name type="scientific">Simkania negevensis (strain ATCC VR-1471 / DSM 27360 / Z)</name>
    <dbReference type="NCBI Taxonomy" id="331113"/>
    <lineage>
        <taxon>Bacteria</taxon>
        <taxon>Pseudomonadati</taxon>
        <taxon>Chlamydiota</taxon>
        <taxon>Chlamydiia</taxon>
        <taxon>Parachlamydiales</taxon>
        <taxon>Simkaniaceae</taxon>
        <taxon>Simkania</taxon>
    </lineage>
</organism>
<reference evidence="1 2" key="2">
    <citation type="journal article" date="2011" name="Mol. Biol. Evol.">
        <title>Unity in variety--the pan-genome of the Chlamydiae.</title>
        <authorList>
            <person name="Collingro A."/>
            <person name="Tischler P."/>
            <person name="Weinmaier T."/>
            <person name="Penz T."/>
            <person name="Heinz E."/>
            <person name="Brunham R.C."/>
            <person name="Read T.D."/>
            <person name="Bavoil P.M."/>
            <person name="Sachse K."/>
            <person name="Kahane S."/>
            <person name="Friedman M.G."/>
            <person name="Rattei T."/>
            <person name="Myers G.S."/>
            <person name="Horn M."/>
        </authorList>
    </citation>
    <scope>NUCLEOTIDE SEQUENCE [LARGE SCALE GENOMIC DNA]</scope>
    <source>
        <strain evidence="2">ATCC VR-1471 / Z</strain>
    </source>
</reference>
<proteinExistence type="predicted"/>
<evidence type="ECO:0000313" key="2">
    <source>
        <dbReference type="Proteomes" id="UP000000496"/>
    </source>
</evidence>
<keyword evidence="2" id="KW-1185">Reference proteome</keyword>